<reference evidence="2 3" key="1">
    <citation type="submission" date="2018-08" db="EMBL/GenBank/DDBJ databases">
        <title>Genome of Clostridium chromiireducens C1, DSM12136.</title>
        <authorList>
            <person name="Xing M."/>
            <person name="Wei Y."/>
            <person name="Ang E.L."/>
            <person name="Zhao H."/>
            <person name="Zhang Y."/>
        </authorList>
    </citation>
    <scope>NUCLEOTIDE SEQUENCE [LARGE SCALE GENOMIC DNA]</scope>
    <source>
        <strain evidence="2 3">C1</strain>
    </source>
</reference>
<evidence type="ECO:0000313" key="3">
    <source>
        <dbReference type="Proteomes" id="UP000265930"/>
    </source>
</evidence>
<accession>A0A399ILF9</accession>
<organism evidence="2 3">
    <name type="scientific">Clostridium chromiireducens</name>
    <dbReference type="NCBI Taxonomy" id="225345"/>
    <lineage>
        <taxon>Bacteria</taxon>
        <taxon>Bacillati</taxon>
        <taxon>Bacillota</taxon>
        <taxon>Clostridia</taxon>
        <taxon>Eubacteriales</taxon>
        <taxon>Clostridiaceae</taxon>
        <taxon>Clostridium</taxon>
    </lineage>
</organism>
<dbReference type="NCBIfam" id="TIGR01444">
    <property type="entry name" value="fkbM_fam"/>
    <property type="match status" value="1"/>
</dbReference>
<sequence length="321" mass="36958">MLKEIIEEYKNGIISSKEYCGKIFLIHEILLEYPELLKNSLVKNINITKDGVIVEIESNDNNIKMKVHSLDSCAVPVTIMNIGEYEKNELDISLNILKMIGDTSVIFDVGANLGWYTLNMAKTIKNSKIYSFEPIQDTFEKLKTNLLLNNISDKNIYNFGFYSENKVLEFFYDIFASGASSIQNLRELDTTKIVKCNVKKLDDFVTENGIDNLDFIKCDVEGSELFVYKGGIESIKKFKPVIFSEMLRKWSAKFGYHPNEIIDLFGDIGYKCFVISNRGLKEFKRVDEETIETNYFFLHPDKHRDIINNMSNKSGLSNKEN</sequence>
<dbReference type="Pfam" id="PF05050">
    <property type="entry name" value="Methyltransf_21"/>
    <property type="match status" value="1"/>
</dbReference>
<name>A0A399ILF9_9CLOT</name>
<evidence type="ECO:0000313" key="2">
    <source>
        <dbReference type="EMBL" id="RII33934.1"/>
    </source>
</evidence>
<dbReference type="GO" id="GO:0008168">
    <property type="term" value="F:methyltransferase activity"/>
    <property type="evidence" value="ECO:0007669"/>
    <property type="project" value="UniProtKB-KW"/>
</dbReference>
<dbReference type="GO" id="GO:0032259">
    <property type="term" value="P:methylation"/>
    <property type="evidence" value="ECO:0007669"/>
    <property type="project" value="UniProtKB-KW"/>
</dbReference>
<dbReference type="PANTHER" id="PTHR34203:SF13">
    <property type="entry name" value="EXPRESSED PROTEIN"/>
    <property type="match status" value="1"/>
</dbReference>
<proteinExistence type="predicted"/>
<dbReference type="InterPro" id="IPR052514">
    <property type="entry name" value="SAM-dependent_MTase"/>
</dbReference>
<keyword evidence="2" id="KW-0489">Methyltransferase</keyword>
<comment type="caution">
    <text evidence="2">The sequence shown here is derived from an EMBL/GenBank/DDBJ whole genome shotgun (WGS) entry which is preliminary data.</text>
</comment>
<dbReference type="RefSeq" id="WP_119366779.1">
    <property type="nucleotide sequence ID" value="NZ_QXDJ01000003.1"/>
</dbReference>
<protein>
    <submittedName>
        <fullName evidence="2">FkbM family methyltransferase</fullName>
    </submittedName>
</protein>
<dbReference type="InterPro" id="IPR029063">
    <property type="entry name" value="SAM-dependent_MTases_sf"/>
</dbReference>
<dbReference type="EMBL" id="QXDJ01000003">
    <property type="protein sequence ID" value="RII33934.1"/>
    <property type="molecule type" value="Genomic_DNA"/>
</dbReference>
<dbReference type="InterPro" id="IPR006342">
    <property type="entry name" value="FkbM_mtfrase"/>
</dbReference>
<dbReference type="Gene3D" id="3.40.50.150">
    <property type="entry name" value="Vaccinia Virus protein VP39"/>
    <property type="match status" value="1"/>
</dbReference>
<dbReference type="PANTHER" id="PTHR34203">
    <property type="entry name" value="METHYLTRANSFERASE, FKBM FAMILY PROTEIN"/>
    <property type="match status" value="1"/>
</dbReference>
<evidence type="ECO:0000259" key="1">
    <source>
        <dbReference type="Pfam" id="PF05050"/>
    </source>
</evidence>
<gene>
    <name evidence="2" type="ORF">D2A34_12150</name>
</gene>
<dbReference type="AlphaFoldDB" id="A0A399ILF9"/>
<feature type="domain" description="Methyltransferase FkbM" evidence="1">
    <location>
        <begin position="108"/>
        <end position="271"/>
    </location>
</feature>
<dbReference type="SUPFAM" id="SSF53335">
    <property type="entry name" value="S-adenosyl-L-methionine-dependent methyltransferases"/>
    <property type="match status" value="1"/>
</dbReference>
<keyword evidence="2" id="KW-0808">Transferase</keyword>
<dbReference type="Proteomes" id="UP000265930">
    <property type="component" value="Unassembled WGS sequence"/>
</dbReference>